<proteinExistence type="predicted"/>
<dbReference type="GO" id="GO:0016787">
    <property type="term" value="F:hydrolase activity"/>
    <property type="evidence" value="ECO:0007669"/>
    <property type="project" value="UniProtKB-KW"/>
</dbReference>
<keyword evidence="2" id="KW-1185">Reference proteome</keyword>
<reference evidence="1 2" key="1">
    <citation type="submission" date="2020-04" db="EMBL/GenBank/DDBJ databases">
        <title>Staphylococcus species from domestic dog.</title>
        <authorList>
            <person name="Paterson G.K."/>
        </authorList>
    </citation>
    <scope>NUCLEOTIDE SEQUENCE [LARGE SCALE GENOMIC DNA]</scope>
    <source>
        <strain evidence="1 2">H16/1A</strain>
    </source>
</reference>
<dbReference type="Pfam" id="PF06821">
    <property type="entry name" value="Ser_hydrolase"/>
    <property type="match status" value="1"/>
</dbReference>
<protein>
    <submittedName>
        <fullName evidence="1">Serine hydrolase family protein</fullName>
    </submittedName>
</protein>
<gene>
    <name evidence="1" type="ORF">HHH54_09330</name>
</gene>
<organism evidence="1 2">
    <name type="scientific">Staphylococcus canis</name>
    <dbReference type="NCBI Taxonomy" id="2724942"/>
    <lineage>
        <taxon>Bacteria</taxon>
        <taxon>Bacillati</taxon>
        <taxon>Bacillota</taxon>
        <taxon>Bacilli</taxon>
        <taxon>Bacillales</taxon>
        <taxon>Staphylococcaceae</taxon>
        <taxon>Staphylococcus</taxon>
    </lineage>
</organism>
<dbReference type="PANTHER" id="PTHR15394">
    <property type="entry name" value="SERINE HYDROLASE RBBP9"/>
    <property type="match status" value="1"/>
</dbReference>
<dbReference type="Proteomes" id="UP000751852">
    <property type="component" value="Unassembled WGS sequence"/>
</dbReference>
<dbReference type="RefSeq" id="WP_198618573.1">
    <property type="nucleotide sequence ID" value="NZ_JABANU010000026.1"/>
</dbReference>
<dbReference type="EMBL" id="JABANU010000026">
    <property type="protein sequence ID" value="MBI5975800.1"/>
    <property type="molecule type" value="Genomic_DNA"/>
</dbReference>
<evidence type="ECO:0000313" key="1">
    <source>
        <dbReference type="EMBL" id="MBI5975800.1"/>
    </source>
</evidence>
<accession>A0ABS0TB79</accession>
<dbReference type="InterPro" id="IPR010662">
    <property type="entry name" value="RBBP9/YdeN"/>
</dbReference>
<comment type="caution">
    <text evidence="1">The sequence shown here is derived from an EMBL/GenBank/DDBJ whole genome shotgun (WGS) entry which is preliminary data.</text>
</comment>
<name>A0ABS0TB79_9STAP</name>
<keyword evidence="1" id="KW-0378">Hydrolase</keyword>
<dbReference type="Gene3D" id="3.40.50.1820">
    <property type="entry name" value="alpha/beta hydrolase"/>
    <property type="match status" value="1"/>
</dbReference>
<dbReference type="PANTHER" id="PTHR15394:SF3">
    <property type="entry name" value="SERINE HYDROLASE RBBP9"/>
    <property type="match status" value="1"/>
</dbReference>
<evidence type="ECO:0000313" key="2">
    <source>
        <dbReference type="Proteomes" id="UP000751852"/>
    </source>
</evidence>
<dbReference type="InterPro" id="IPR029058">
    <property type="entry name" value="AB_hydrolase_fold"/>
</dbReference>
<sequence>MTNVYIIHGYQADSQSHWFQWLKSSLELEGHDVEVLDLPNSDEPVLEDWLAYMERHILDVNDETIFIAHSLGVVTTLRFLEKLPQDSLGKMAIVSGFNEKIEDLPKLDEFIDENMDYNSLRQRLSQVFAIAAKDDPTVPFEKTKRLSEHLKGKFYEFDEGGHFTEEDGFDSFLFLKQKVVKQFD</sequence>
<dbReference type="SUPFAM" id="SSF53474">
    <property type="entry name" value="alpha/beta-Hydrolases"/>
    <property type="match status" value="1"/>
</dbReference>